<accession>A0ABW1AM03</accession>
<evidence type="ECO:0000256" key="2">
    <source>
        <dbReference type="ARBA" id="ARBA00022729"/>
    </source>
</evidence>
<feature type="domain" description="NodB homology" evidence="3">
    <location>
        <begin position="66"/>
        <end position="265"/>
    </location>
</feature>
<evidence type="ECO:0000259" key="3">
    <source>
        <dbReference type="PROSITE" id="PS51677"/>
    </source>
</evidence>
<dbReference type="PROSITE" id="PS51677">
    <property type="entry name" value="NODB"/>
    <property type="match status" value="1"/>
</dbReference>
<sequence length="265" mass="29662">MIPTTRIPVLMYHRIGDAHNDWERKYCVSPSRFAEHMDLLRARGWHAVTLRQFLDWLDGSVELPAQSFLLTFDDGFLGVHEHAAPVLQSLGWPATVFLVSTLVGKRDTWCEAHNPSGATYPLMDAHHLRELQSCGFRFESHTRSHPDLPTLDDDALGAELAGSRAELQDLLGSPIEYLAYPFGRHDERVVQAARNVGYLAAFSTRPGFNRDGMDRFRLRRLDVFGTDTAAALSRKIRLGSNDGSVAKSLKYSANRLLARMGLTAS</sequence>
<keyword evidence="2" id="KW-0732">Signal</keyword>
<name>A0ABW1AM03_9RHOO</name>
<dbReference type="InterPro" id="IPR051398">
    <property type="entry name" value="Polysacch_Deacetylase"/>
</dbReference>
<keyword evidence="4" id="KW-0378">Hydrolase</keyword>
<proteinExistence type="predicted"/>
<evidence type="ECO:0000313" key="4">
    <source>
        <dbReference type="EMBL" id="MFC5768218.1"/>
    </source>
</evidence>
<dbReference type="InterPro" id="IPR002509">
    <property type="entry name" value="NODB_dom"/>
</dbReference>
<gene>
    <name evidence="4" type="ORF">ACFPTN_02405</name>
</gene>
<dbReference type="GO" id="GO:0016787">
    <property type="term" value="F:hydrolase activity"/>
    <property type="evidence" value="ECO:0007669"/>
    <property type="project" value="UniProtKB-KW"/>
</dbReference>
<dbReference type="Gene3D" id="3.20.20.370">
    <property type="entry name" value="Glycoside hydrolase/deacetylase"/>
    <property type="match status" value="1"/>
</dbReference>
<dbReference type="Proteomes" id="UP001595974">
    <property type="component" value="Unassembled WGS sequence"/>
</dbReference>
<dbReference type="SUPFAM" id="SSF88713">
    <property type="entry name" value="Glycoside hydrolase/deacetylase"/>
    <property type="match status" value="1"/>
</dbReference>
<dbReference type="InterPro" id="IPR011330">
    <property type="entry name" value="Glyco_hydro/deAcase_b/a-brl"/>
</dbReference>
<dbReference type="PANTHER" id="PTHR34216">
    <property type="match status" value="1"/>
</dbReference>
<reference evidence="5" key="1">
    <citation type="journal article" date="2019" name="Int. J. Syst. Evol. Microbiol.">
        <title>The Global Catalogue of Microorganisms (GCM) 10K type strain sequencing project: providing services to taxonomists for standard genome sequencing and annotation.</title>
        <authorList>
            <consortium name="The Broad Institute Genomics Platform"/>
            <consortium name="The Broad Institute Genome Sequencing Center for Infectious Disease"/>
            <person name="Wu L."/>
            <person name="Ma J."/>
        </authorList>
    </citation>
    <scope>NUCLEOTIDE SEQUENCE [LARGE SCALE GENOMIC DNA]</scope>
    <source>
        <strain evidence="5">SHR3</strain>
    </source>
</reference>
<dbReference type="CDD" id="cd10918">
    <property type="entry name" value="CE4_NodB_like_5s_6s"/>
    <property type="match status" value="1"/>
</dbReference>
<comment type="caution">
    <text evidence="4">The sequence shown here is derived from an EMBL/GenBank/DDBJ whole genome shotgun (WGS) entry which is preliminary data.</text>
</comment>
<comment type="subcellular location">
    <subcellularLocation>
        <location evidence="1">Secreted</location>
    </subcellularLocation>
</comment>
<dbReference type="RefSeq" id="WP_232516421.1">
    <property type="nucleotide sequence ID" value="NZ_JBHSOG010000007.1"/>
</dbReference>
<protein>
    <submittedName>
        <fullName evidence="4">Polysaccharide deacetylase family protein</fullName>
        <ecNumber evidence="4">3.-.-.-</ecNumber>
    </submittedName>
</protein>
<dbReference type="PANTHER" id="PTHR34216:SF3">
    <property type="entry name" value="POLY-BETA-1,6-N-ACETYL-D-GLUCOSAMINE N-DEACETYLASE"/>
    <property type="match status" value="1"/>
</dbReference>
<organism evidence="4 5">
    <name type="scientific">Thauera sinica</name>
    <dbReference type="NCBI Taxonomy" id="2665146"/>
    <lineage>
        <taxon>Bacteria</taxon>
        <taxon>Pseudomonadati</taxon>
        <taxon>Pseudomonadota</taxon>
        <taxon>Betaproteobacteria</taxon>
        <taxon>Rhodocyclales</taxon>
        <taxon>Zoogloeaceae</taxon>
        <taxon>Thauera</taxon>
    </lineage>
</organism>
<dbReference type="Pfam" id="PF01522">
    <property type="entry name" value="Polysacc_deac_1"/>
    <property type="match status" value="1"/>
</dbReference>
<evidence type="ECO:0000256" key="1">
    <source>
        <dbReference type="ARBA" id="ARBA00004613"/>
    </source>
</evidence>
<keyword evidence="5" id="KW-1185">Reference proteome</keyword>
<dbReference type="EMBL" id="JBHSOG010000007">
    <property type="protein sequence ID" value="MFC5768218.1"/>
    <property type="molecule type" value="Genomic_DNA"/>
</dbReference>
<evidence type="ECO:0000313" key="5">
    <source>
        <dbReference type="Proteomes" id="UP001595974"/>
    </source>
</evidence>
<dbReference type="EC" id="3.-.-.-" evidence="4"/>